<accession>A0AA88A1L0</accession>
<proteinExistence type="predicted"/>
<sequence length="170" mass="18644">MTGHLMILEANVILLRTNCLAYLAMCNVSSSKMLSIVSPMAGHHEGLHNSSPITSHHKRETPHGLALVSNPPSFAPLASSSIAKSLTITGHMRVDHYMEKTSHGLALVSKLPSFAYLAIWDKNGRPPHRDFDKHASLAYWLARASSMLHIWPAITRSGHLMLLALVSKLP</sequence>
<protein>
    <submittedName>
        <fullName evidence="2">Uncharacterized protein</fullName>
    </submittedName>
</protein>
<keyword evidence="1" id="KW-0732">Signal</keyword>
<dbReference type="Proteomes" id="UP001187192">
    <property type="component" value="Unassembled WGS sequence"/>
</dbReference>
<comment type="caution">
    <text evidence="2">The sequence shown here is derived from an EMBL/GenBank/DDBJ whole genome shotgun (WGS) entry which is preliminary data.</text>
</comment>
<evidence type="ECO:0000256" key="1">
    <source>
        <dbReference type="SAM" id="SignalP"/>
    </source>
</evidence>
<feature type="signal peptide" evidence="1">
    <location>
        <begin position="1"/>
        <end position="21"/>
    </location>
</feature>
<name>A0AA88A1L0_FICCA</name>
<reference evidence="2" key="1">
    <citation type="submission" date="2023-07" db="EMBL/GenBank/DDBJ databases">
        <title>draft genome sequence of fig (Ficus carica).</title>
        <authorList>
            <person name="Takahashi T."/>
            <person name="Nishimura K."/>
        </authorList>
    </citation>
    <scope>NUCLEOTIDE SEQUENCE</scope>
</reference>
<feature type="chain" id="PRO_5041698360" evidence="1">
    <location>
        <begin position="22"/>
        <end position="170"/>
    </location>
</feature>
<evidence type="ECO:0000313" key="2">
    <source>
        <dbReference type="EMBL" id="GMN47954.1"/>
    </source>
</evidence>
<dbReference type="EMBL" id="BTGU01000027">
    <property type="protein sequence ID" value="GMN47954.1"/>
    <property type="molecule type" value="Genomic_DNA"/>
</dbReference>
<gene>
    <name evidence="2" type="ORF">TIFTF001_017132</name>
</gene>
<dbReference type="AlphaFoldDB" id="A0AA88A1L0"/>
<evidence type="ECO:0000313" key="3">
    <source>
        <dbReference type="Proteomes" id="UP001187192"/>
    </source>
</evidence>
<organism evidence="2 3">
    <name type="scientific">Ficus carica</name>
    <name type="common">Common fig</name>
    <dbReference type="NCBI Taxonomy" id="3494"/>
    <lineage>
        <taxon>Eukaryota</taxon>
        <taxon>Viridiplantae</taxon>
        <taxon>Streptophyta</taxon>
        <taxon>Embryophyta</taxon>
        <taxon>Tracheophyta</taxon>
        <taxon>Spermatophyta</taxon>
        <taxon>Magnoliopsida</taxon>
        <taxon>eudicotyledons</taxon>
        <taxon>Gunneridae</taxon>
        <taxon>Pentapetalae</taxon>
        <taxon>rosids</taxon>
        <taxon>fabids</taxon>
        <taxon>Rosales</taxon>
        <taxon>Moraceae</taxon>
        <taxon>Ficeae</taxon>
        <taxon>Ficus</taxon>
    </lineage>
</organism>
<keyword evidence="3" id="KW-1185">Reference proteome</keyword>